<keyword evidence="1" id="KW-1133">Transmembrane helix</keyword>
<dbReference type="AlphaFoldDB" id="A0A2U1CME4"/>
<keyword evidence="1" id="KW-0812">Transmembrane</keyword>
<evidence type="ECO:0000256" key="1">
    <source>
        <dbReference type="SAM" id="Phobius"/>
    </source>
</evidence>
<dbReference type="EMBL" id="QEKO01000002">
    <property type="protein sequence ID" value="PVY62154.1"/>
    <property type="molecule type" value="Genomic_DNA"/>
</dbReference>
<keyword evidence="1" id="KW-0472">Membrane</keyword>
<feature type="transmembrane region" description="Helical" evidence="1">
    <location>
        <begin position="12"/>
        <end position="35"/>
    </location>
</feature>
<evidence type="ECO:0000313" key="2">
    <source>
        <dbReference type="EMBL" id="PVY62154.1"/>
    </source>
</evidence>
<reference evidence="2 3" key="1">
    <citation type="submission" date="2018-04" db="EMBL/GenBank/DDBJ databases">
        <title>Genomic Encyclopedia of Type Strains, Phase IV (KMG-IV): sequencing the most valuable type-strain genomes for metagenomic binning, comparative biology and taxonomic classification.</title>
        <authorList>
            <person name="Goeker M."/>
        </authorList>
    </citation>
    <scope>NUCLEOTIDE SEQUENCE [LARGE SCALE GENOMIC DNA]</scope>
    <source>
        <strain evidence="2 3">DSM 10065</strain>
    </source>
</reference>
<dbReference type="InterPro" id="IPR055762">
    <property type="entry name" value="DUF7338"/>
</dbReference>
<organism evidence="2 3">
    <name type="scientific">Pusillimonas noertemannii</name>
    <dbReference type="NCBI Taxonomy" id="305977"/>
    <lineage>
        <taxon>Bacteria</taxon>
        <taxon>Pseudomonadati</taxon>
        <taxon>Pseudomonadota</taxon>
        <taxon>Betaproteobacteria</taxon>
        <taxon>Burkholderiales</taxon>
        <taxon>Alcaligenaceae</taxon>
        <taxon>Pusillimonas</taxon>
    </lineage>
</organism>
<proteinExistence type="predicted"/>
<name>A0A2U1CME4_9BURK</name>
<keyword evidence="3" id="KW-1185">Reference proteome</keyword>
<dbReference type="RefSeq" id="WP_116518146.1">
    <property type="nucleotide sequence ID" value="NZ_JACCEX010000002.1"/>
</dbReference>
<dbReference type="Pfam" id="PF24027">
    <property type="entry name" value="DUF7338"/>
    <property type="match status" value="1"/>
</dbReference>
<dbReference type="Proteomes" id="UP000246145">
    <property type="component" value="Unassembled WGS sequence"/>
</dbReference>
<protein>
    <submittedName>
        <fullName evidence="2">Uncharacterized protein</fullName>
    </submittedName>
</protein>
<accession>A0A2U1CME4</accession>
<gene>
    <name evidence="2" type="ORF">C7440_1646</name>
</gene>
<comment type="caution">
    <text evidence="2">The sequence shown here is derived from an EMBL/GenBank/DDBJ whole genome shotgun (WGS) entry which is preliminary data.</text>
</comment>
<sequence length="217" mass="25533">MSRALFASFIRFIPCYLFLVLMKALTFIVGPIIALPCFVVMAEENATTGYPSQFPGKMREFLIPLFRLFSTHDDCADAWWYSGKYRGIKRFASFTQADYDSKSWFRYVCRVAWLWRNPAYGFARLVGFDQTGVKKVIRHRDEDDKWDSGYPCLSWWTAVNGRGRVAWLFQWQWYFYGQRCLEVVLGWKIPWDGDPQNKAMLAARISPFKQYAKKEPS</sequence>
<evidence type="ECO:0000313" key="3">
    <source>
        <dbReference type="Proteomes" id="UP000246145"/>
    </source>
</evidence>